<evidence type="ECO:0000313" key="1">
    <source>
        <dbReference type="EMBL" id="MCT7942542.1"/>
    </source>
</evidence>
<sequence length="355" mass="41006">MSVSRQKKVYLPTATRKNQYISVGFPLTDAFLASYTDLENCYYEFSKLVYQVAEKHDLFNVHVIATDKLPMVRFHSEAYCLSTEEQLRFFYNPAHHEANRLHSISGYRAKKLKIVFLATGTELRSNSATFHANVQKFMAEIKPLLPIANIQMKVRDHQHISYDFFAKNKGIKETYGYKLRAVDNRYKRRECNLPEDVSTLNYVTVSIPVGRRIKKQLLSENTTNFGPSYQNVADKFIAATKERQLLRVAMVANGKVPLVRNSKFERLNSTAEFQMVGFDPNTEAPAPILHWEDDKLVEALRFVIVAGKNDSNDEGFGRFMNQVEDAVRSFTNEFDIDKEHIDVILRFHQHLSYKA</sequence>
<accession>A0A9X3APJ4</accession>
<organism evidence="1 2">
    <name type="scientific">Shewanella holmiensis</name>
    <dbReference type="NCBI Taxonomy" id="2952222"/>
    <lineage>
        <taxon>Bacteria</taxon>
        <taxon>Pseudomonadati</taxon>
        <taxon>Pseudomonadota</taxon>
        <taxon>Gammaproteobacteria</taxon>
        <taxon>Alteromonadales</taxon>
        <taxon>Shewanellaceae</taxon>
        <taxon>Shewanella</taxon>
    </lineage>
</organism>
<name>A0A9X3APJ4_9GAMM</name>
<dbReference type="RefSeq" id="WP_261298905.1">
    <property type="nucleotide sequence ID" value="NZ_JAMTCD010000015.1"/>
</dbReference>
<dbReference type="Proteomes" id="UP001155546">
    <property type="component" value="Unassembled WGS sequence"/>
</dbReference>
<dbReference type="InterPro" id="IPR021433">
    <property type="entry name" value="DUF3083"/>
</dbReference>
<dbReference type="AlphaFoldDB" id="A0A9X3APJ4"/>
<dbReference type="EMBL" id="JAMTCD010000015">
    <property type="protein sequence ID" value="MCT7942542.1"/>
    <property type="molecule type" value="Genomic_DNA"/>
</dbReference>
<keyword evidence="2" id="KW-1185">Reference proteome</keyword>
<reference evidence="1" key="1">
    <citation type="journal article" date="2023" name="Int. J. Syst. Evol. Microbiol.">
        <title>&lt;i&gt;Shewanella septentrionalis&lt;/i&gt; sp. nov. and &lt;i&gt;Shewanella holmiensis&lt;/i&gt; sp. nov., isolated from Baltic Sea water and sediments.</title>
        <authorList>
            <person name="Martin-Rodriguez A.J."/>
            <person name="Thorell K."/>
            <person name="Joffre E."/>
            <person name="Jensie-Markopoulos S."/>
            <person name="Moore E.R.B."/>
            <person name="Sjoling A."/>
        </authorList>
    </citation>
    <scope>NUCLEOTIDE SEQUENCE</scope>
    <source>
        <strain evidence="1">SP1S2-7</strain>
    </source>
</reference>
<evidence type="ECO:0000313" key="2">
    <source>
        <dbReference type="Proteomes" id="UP001155546"/>
    </source>
</evidence>
<dbReference type="Pfam" id="PF11281">
    <property type="entry name" value="DUF3083"/>
    <property type="match status" value="1"/>
</dbReference>
<proteinExistence type="predicted"/>
<protein>
    <submittedName>
        <fullName evidence="1">DUF3083 family protein</fullName>
    </submittedName>
</protein>
<comment type="caution">
    <text evidence="1">The sequence shown here is derived from an EMBL/GenBank/DDBJ whole genome shotgun (WGS) entry which is preliminary data.</text>
</comment>
<gene>
    <name evidence="1" type="ORF">NE535_12125</name>
</gene>